<reference evidence="12 13" key="1">
    <citation type="submission" date="2016-04" db="EMBL/GenBank/DDBJ databases">
        <title>A degradative enzymes factory behind the ericoid mycorrhizal symbiosis.</title>
        <authorList>
            <consortium name="DOE Joint Genome Institute"/>
            <person name="Martino E."/>
            <person name="Morin E."/>
            <person name="Grelet G."/>
            <person name="Kuo A."/>
            <person name="Kohler A."/>
            <person name="Daghino S."/>
            <person name="Barry K."/>
            <person name="Choi C."/>
            <person name="Cichocki N."/>
            <person name="Clum A."/>
            <person name="Copeland A."/>
            <person name="Hainaut M."/>
            <person name="Haridas S."/>
            <person name="Labutti K."/>
            <person name="Lindquist E."/>
            <person name="Lipzen A."/>
            <person name="Khouja H.-R."/>
            <person name="Murat C."/>
            <person name="Ohm R."/>
            <person name="Olson A."/>
            <person name="Spatafora J."/>
            <person name="Veneault-Fourrey C."/>
            <person name="Henrissat B."/>
            <person name="Grigoriev I."/>
            <person name="Martin F."/>
            <person name="Perotto S."/>
        </authorList>
    </citation>
    <scope>NUCLEOTIDE SEQUENCE [LARGE SCALE GENOMIC DNA]</scope>
    <source>
        <strain evidence="12 13">E</strain>
    </source>
</reference>
<keyword evidence="5" id="KW-0256">Endoplasmic reticulum</keyword>
<proteinExistence type="inferred from homology"/>
<comment type="function">
    <text evidence="9">Sterol O-acyltransferase that catalyzes the formation of stery esters.</text>
</comment>
<dbReference type="Proteomes" id="UP000235371">
    <property type="component" value="Unassembled WGS sequence"/>
</dbReference>
<dbReference type="InParanoid" id="A0A2J6T253"/>
<dbReference type="InterPro" id="IPR004299">
    <property type="entry name" value="MBOAT_fam"/>
</dbReference>
<evidence type="ECO:0000256" key="4">
    <source>
        <dbReference type="ARBA" id="ARBA00022692"/>
    </source>
</evidence>
<dbReference type="GO" id="GO:0034737">
    <property type="term" value="F:ergosterol O-acyltransferase activity"/>
    <property type="evidence" value="ECO:0007669"/>
    <property type="project" value="TreeGrafter"/>
</dbReference>
<dbReference type="OrthoDB" id="10039049at2759"/>
<evidence type="ECO:0000256" key="9">
    <source>
        <dbReference type="ARBA" id="ARBA00023568"/>
    </source>
</evidence>
<dbReference type="GO" id="GO:0008204">
    <property type="term" value="P:ergosterol metabolic process"/>
    <property type="evidence" value="ECO:0007669"/>
    <property type="project" value="TreeGrafter"/>
</dbReference>
<feature type="transmembrane region" description="Helical" evidence="11">
    <location>
        <begin position="670"/>
        <end position="692"/>
    </location>
</feature>
<dbReference type="GO" id="GO:0005789">
    <property type="term" value="C:endoplasmic reticulum membrane"/>
    <property type="evidence" value="ECO:0007669"/>
    <property type="project" value="UniProtKB-SubCell"/>
</dbReference>
<dbReference type="GeneID" id="36595895"/>
<feature type="transmembrane region" description="Helical" evidence="11">
    <location>
        <begin position="616"/>
        <end position="638"/>
    </location>
</feature>
<evidence type="ECO:0000256" key="3">
    <source>
        <dbReference type="ARBA" id="ARBA00022679"/>
    </source>
</evidence>
<feature type="transmembrane region" description="Helical" evidence="11">
    <location>
        <begin position="536"/>
        <end position="556"/>
    </location>
</feature>
<dbReference type="InterPro" id="IPR014371">
    <property type="entry name" value="Oat_ACAT_DAG_ARE"/>
</dbReference>
<dbReference type="EMBL" id="KZ613847">
    <property type="protein sequence ID" value="PMD57013.1"/>
    <property type="molecule type" value="Genomic_DNA"/>
</dbReference>
<dbReference type="STRING" id="1095630.A0A2J6T253"/>
<keyword evidence="7 11" id="KW-0472">Membrane</keyword>
<keyword evidence="6 11" id="KW-1133">Transmembrane helix</keyword>
<evidence type="ECO:0000313" key="13">
    <source>
        <dbReference type="Proteomes" id="UP000235371"/>
    </source>
</evidence>
<keyword evidence="8" id="KW-0012">Acyltransferase</keyword>
<evidence type="ECO:0000313" key="12">
    <source>
        <dbReference type="EMBL" id="PMD57013.1"/>
    </source>
</evidence>
<comment type="subcellular location">
    <subcellularLocation>
        <location evidence="1">Endoplasmic reticulum membrane</location>
        <topology evidence="1">Multi-pass membrane protein</topology>
    </subcellularLocation>
</comment>
<evidence type="ECO:0000256" key="11">
    <source>
        <dbReference type="SAM" id="Phobius"/>
    </source>
</evidence>
<dbReference type="RefSeq" id="XP_024733917.1">
    <property type="nucleotide sequence ID" value="XM_024887819.1"/>
</dbReference>
<evidence type="ECO:0000256" key="7">
    <source>
        <dbReference type="ARBA" id="ARBA00023136"/>
    </source>
</evidence>
<dbReference type="PANTHER" id="PTHR10408">
    <property type="entry name" value="STEROL O-ACYLTRANSFERASE"/>
    <property type="match status" value="1"/>
</dbReference>
<evidence type="ECO:0000256" key="2">
    <source>
        <dbReference type="ARBA" id="ARBA00009010"/>
    </source>
</evidence>
<keyword evidence="3" id="KW-0808">Transferase</keyword>
<evidence type="ECO:0000256" key="1">
    <source>
        <dbReference type="ARBA" id="ARBA00004477"/>
    </source>
</evidence>
<organism evidence="12 13">
    <name type="scientific">Hyaloscypha bicolor E</name>
    <dbReference type="NCBI Taxonomy" id="1095630"/>
    <lineage>
        <taxon>Eukaryota</taxon>
        <taxon>Fungi</taxon>
        <taxon>Dikarya</taxon>
        <taxon>Ascomycota</taxon>
        <taxon>Pezizomycotina</taxon>
        <taxon>Leotiomycetes</taxon>
        <taxon>Helotiales</taxon>
        <taxon>Hyaloscyphaceae</taxon>
        <taxon>Hyaloscypha</taxon>
        <taxon>Hyaloscypha bicolor</taxon>
    </lineage>
</organism>
<dbReference type="Pfam" id="PF03062">
    <property type="entry name" value="MBOAT"/>
    <property type="match status" value="1"/>
</dbReference>
<accession>A0A2J6T253</accession>
<dbReference type="AlphaFoldDB" id="A0A2J6T253"/>
<name>A0A2J6T253_9HELO</name>
<evidence type="ECO:0000256" key="10">
    <source>
        <dbReference type="SAM" id="MobiDB-lite"/>
    </source>
</evidence>
<keyword evidence="4 11" id="KW-0812">Transmembrane</keyword>
<keyword evidence="13" id="KW-1185">Reference proteome</keyword>
<feature type="transmembrane region" description="Helical" evidence="11">
    <location>
        <begin position="493"/>
        <end position="515"/>
    </location>
</feature>
<sequence length="693" mass="78881">MARLAATPPTLASRSSSIDKVPQLVGQLNSDGIASLEADHTYTQPRRSEPPRSMKMALGAVDGSRRNSSADSISESASEEDYDALRHDPMAVVAGGKGGGFEGATSGPAVETNGSKAYQSLKVPSNSRPGPPRLKSIPVTLNKLKEKGRYILTADDDALREILKTGIERERNPASAKKRRSKFSDLVFTRQFTTFDRQNVDSADSPFHGFFTLFWLGTAIYMLKLAAENWRQHGNILGSNEIMGLMFHRDVMVLALSDGVMCGATGFGLILQKLILKGFLSWDRQGWIIQSIWEIFYIVAVLGWTLFREWPWTHTVFFVLHGLVMLMKQHSYAFYNGHLSEEFKMRATLRNKLKQLDGVAPAVTPSAIAPKFSTSLDYLDHRPKASDLNQRRQSRTFINEDGASNIDQVGAAMESGEPLDLDQIQIFQRIIKWEIDALTEDLKGKCTKGDNIFPSNLAIRNHYEYIVLPTLVYELEYPRSDKINWYYVAEKTAAVFGVLAVMNLISQAFIYPVVVRTIEMKDAGMLLQERLEEFPWILSDLIFPFMMEYMMWYLIWECVLNVLAELTYFADRGFYADWWNSVSWDQFARDWNRPVHNFLLRHVYHSSISSMKVNKYTATIITFFLSACVHELVMWCLFKKLRGYLLFLQMSQIPLVQLSRSRWLKGRATLGNLIFWIGIFTGPSLLCSLYLII</sequence>
<evidence type="ECO:0008006" key="14">
    <source>
        <dbReference type="Google" id="ProtNLM"/>
    </source>
</evidence>
<evidence type="ECO:0000256" key="6">
    <source>
        <dbReference type="ARBA" id="ARBA00022989"/>
    </source>
</evidence>
<evidence type="ECO:0000256" key="5">
    <source>
        <dbReference type="ARBA" id="ARBA00022824"/>
    </source>
</evidence>
<dbReference type="PANTHER" id="PTHR10408:SF23">
    <property type="entry name" value="STEROL O-ACYLTRANSFERASE 1-RELATED"/>
    <property type="match status" value="1"/>
</dbReference>
<dbReference type="FunCoup" id="A0A2J6T253">
    <property type="interactions" value="265"/>
</dbReference>
<gene>
    <name evidence="12" type="ORF">K444DRAFT_692426</name>
</gene>
<comment type="similarity">
    <text evidence="2">Belongs to the membrane-bound acyltransferase family. Sterol o-acyltransferase subfamily.</text>
</comment>
<feature type="region of interest" description="Disordered" evidence="10">
    <location>
        <begin position="1"/>
        <end position="21"/>
    </location>
</feature>
<evidence type="ECO:0000256" key="8">
    <source>
        <dbReference type="ARBA" id="ARBA00023315"/>
    </source>
</evidence>
<protein>
    <recommendedName>
        <fullName evidence="14">O-acyltransferase</fullName>
    </recommendedName>
</protein>
<feature type="region of interest" description="Disordered" evidence="10">
    <location>
        <begin position="35"/>
        <end position="81"/>
    </location>
</feature>